<dbReference type="EMBL" id="NEDP02005419">
    <property type="protein sequence ID" value="OWF41161.1"/>
    <property type="molecule type" value="Genomic_DNA"/>
</dbReference>
<feature type="domain" description="Major facilitator superfamily (MFS) profile" evidence="3">
    <location>
        <begin position="62"/>
        <end position="476"/>
    </location>
</feature>
<evidence type="ECO:0000313" key="5">
    <source>
        <dbReference type="Proteomes" id="UP000242188"/>
    </source>
</evidence>
<dbReference type="Proteomes" id="UP000242188">
    <property type="component" value="Unassembled WGS sequence"/>
</dbReference>
<feature type="transmembrane region" description="Helical" evidence="2">
    <location>
        <begin position="449"/>
        <end position="470"/>
    </location>
</feature>
<dbReference type="InterPro" id="IPR020846">
    <property type="entry name" value="MFS_dom"/>
</dbReference>
<gene>
    <name evidence="4" type="ORF">KP79_PYT20629</name>
</gene>
<feature type="transmembrane region" description="Helical" evidence="2">
    <location>
        <begin position="191"/>
        <end position="212"/>
    </location>
</feature>
<protein>
    <submittedName>
        <fullName evidence="4">Monocarboxylate transporter 12</fullName>
    </submittedName>
</protein>
<dbReference type="GO" id="GO:0016020">
    <property type="term" value="C:membrane"/>
    <property type="evidence" value="ECO:0007669"/>
    <property type="project" value="UniProtKB-SubCell"/>
</dbReference>
<feature type="transmembrane region" description="Helical" evidence="2">
    <location>
        <begin position="218"/>
        <end position="238"/>
    </location>
</feature>
<organism evidence="4 5">
    <name type="scientific">Mizuhopecten yessoensis</name>
    <name type="common">Japanese scallop</name>
    <name type="synonym">Patinopecten yessoensis</name>
    <dbReference type="NCBI Taxonomy" id="6573"/>
    <lineage>
        <taxon>Eukaryota</taxon>
        <taxon>Metazoa</taxon>
        <taxon>Spiralia</taxon>
        <taxon>Lophotrochozoa</taxon>
        <taxon>Mollusca</taxon>
        <taxon>Bivalvia</taxon>
        <taxon>Autobranchia</taxon>
        <taxon>Pteriomorphia</taxon>
        <taxon>Pectinida</taxon>
        <taxon>Pectinoidea</taxon>
        <taxon>Pectinidae</taxon>
        <taxon>Mizuhopecten</taxon>
    </lineage>
</organism>
<evidence type="ECO:0000259" key="3">
    <source>
        <dbReference type="PROSITE" id="PS50850"/>
    </source>
</evidence>
<evidence type="ECO:0000313" key="4">
    <source>
        <dbReference type="EMBL" id="OWF41161.1"/>
    </source>
</evidence>
<feature type="transmembrane region" description="Helical" evidence="2">
    <location>
        <begin position="156"/>
        <end position="179"/>
    </location>
</feature>
<feature type="transmembrane region" description="Helical" evidence="2">
    <location>
        <begin position="60"/>
        <end position="77"/>
    </location>
</feature>
<keyword evidence="2" id="KW-0812">Transmembrane</keyword>
<dbReference type="GO" id="GO:0008028">
    <property type="term" value="F:monocarboxylic acid transmembrane transporter activity"/>
    <property type="evidence" value="ECO:0007669"/>
    <property type="project" value="TreeGrafter"/>
</dbReference>
<feature type="transmembrane region" description="Helical" evidence="2">
    <location>
        <begin position="422"/>
        <end position="443"/>
    </location>
</feature>
<comment type="caution">
    <text evidence="4">The sequence shown here is derived from an EMBL/GenBank/DDBJ whole genome shotgun (WGS) entry which is preliminary data.</text>
</comment>
<evidence type="ECO:0000256" key="2">
    <source>
        <dbReference type="SAM" id="Phobius"/>
    </source>
</evidence>
<dbReference type="PANTHER" id="PTHR11360:SF306">
    <property type="entry name" value="RE01051P"/>
    <property type="match status" value="1"/>
</dbReference>
<dbReference type="Gene3D" id="1.20.1250.20">
    <property type="entry name" value="MFS general substrate transporter like domains"/>
    <property type="match status" value="2"/>
</dbReference>
<dbReference type="CDD" id="cd17352">
    <property type="entry name" value="MFS_MCT_SLC16"/>
    <property type="match status" value="1"/>
</dbReference>
<dbReference type="OrthoDB" id="6079637at2759"/>
<dbReference type="InterPro" id="IPR011701">
    <property type="entry name" value="MFS"/>
</dbReference>
<dbReference type="Pfam" id="PF07690">
    <property type="entry name" value="MFS_1"/>
    <property type="match status" value="1"/>
</dbReference>
<dbReference type="InterPro" id="IPR036259">
    <property type="entry name" value="MFS_trans_sf"/>
</dbReference>
<feature type="transmembrane region" description="Helical" evidence="2">
    <location>
        <begin position="333"/>
        <end position="351"/>
    </location>
</feature>
<reference evidence="4 5" key="1">
    <citation type="journal article" date="2017" name="Nat. Ecol. Evol.">
        <title>Scallop genome provides insights into evolution of bilaterian karyotype and development.</title>
        <authorList>
            <person name="Wang S."/>
            <person name="Zhang J."/>
            <person name="Jiao W."/>
            <person name="Li J."/>
            <person name="Xun X."/>
            <person name="Sun Y."/>
            <person name="Guo X."/>
            <person name="Huan P."/>
            <person name="Dong B."/>
            <person name="Zhang L."/>
            <person name="Hu X."/>
            <person name="Sun X."/>
            <person name="Wang J."/>
            <person name="Zhao C."/>
            <person name="Wang Y."/>
            <person name="Wang D."/>
            <person name="Huang X."/>
            <person name="Wang R."/>
            <person name="Lv J."/>
            <person name="Li Y."/>
            <person name="Zhang Z."/>
            <person name="Liu B."/>
            <person name="Lu W."/>
            <person name="Hui Y."/>
            <person name="Liang J."/>
            <person name="Zhou Z."/>
            <person name="Hou R."/>
            <person name="Li X."/>
            <person name="Liu Y."/>
            <person name="Li H."/>
            <person name="Ning X."/>
            <person name="Lin Y."/>
            <person name="Zhao L."/>
            <person name="Xing Q."/>
            <person name="Dou J."/>
            <person name="Li Y."/>
            <person name="Mao J."/>
            <person name="Guo H."/>
            <person name="Dou H."/>
            <person name="Li T."/>
            <person name="Mu C."/>
            <person name="Jiang W."/>
            <person name="Fu Q."/>
            <person name="Fu X."/>
            <person name="Miao Y."/>
            <person name="Liu J."/>
            <person name="Yu Q."/>
            <person name="Li R."/>
            <person name="Liao H."/>
            <person name="Li X."/>
            <person name="Kong Y."/>
            <person name="Jiang Z."/>
            <person name="Chourrout D."/>
            <person name="Li R."/>
            <person name="Bao Z."/>
        </authorList>
    </citation>
    <scope>NUCLEOTIDE SEQUENCE [LARGE SCALE GENOMIC DNA]</scope>
    <source>
        <strain evidence="4 5">PY_sf001</strain>
    </source>
</reference>
<dbReference type="AlphaFoldDB" id="A0A210PXE9"/>
<keyword evidence="2" id="KW-1133">Transmembrane helix</keyword>
<feature type="transmembrane region" description="Helical" evidence="2">
    <location>
        <begin position="131"/>
        <end position="150"/>
    </location>
</feature>
<dbReference type="PANTHER" id="PTHR11360">
    <property type="entry name" value="MONOCARBOXYLATE TRANSPORTER"/>
    <property type="match status" value="1"/>
</dbReference>
<feature type="transmembrane region" description="Helical" evidence="2">
    <location>
        <begin position="294"/>
        <end position="313"/>
    </location>
</feature>
<proteinExistence type="predicted"/>
<dbReference type="SUPFAM" id="SSF103473">
    <property type="entry name" value="MFS general substrate transporter"/>
    <property type="match status" value="1"/>
</dbReference>
<evidence type="ECO:0000256" key="1">
    <source>
        <dbReference type="ARBA" id="ARBA00004141"/>
    </source>
</evidence>
<feature type="transmembrane region" description="Helical" evidence="2">
    <location>
        <begin position="387"/>
        <end position="410"/>
    </location>
</feature>
<dbReference type="InterPro" id="IPR050327">
    <property type="entry name" value="Proton-linked_MCT"/>
</dbReference>
<feature type="transmembrane region" description="Helical" evidence="2">
    <location>
        <begin position="363"/>
        <end position="381"/>
    </location>
</feature>
<accession>A0A210PXE9</accession>
<sequence length="485" mass="53753">MEMDNRYRVDATAIASSNPDTGEDIENALLEIQPENSTLTEIPRNCRSDVTTEYSSVDHGWAWVVLFGGFFISFFVVGGQKSFGILYVELSEKFHVSNKALSLTQSLAGFLQQFLGPISAALSRRYSYKTLICFGGLMAGGGLVLSSFATSYEVLYFTYGIITGIGYGMAFSPSVVMIADYFNKYRSTASGISLAGGGLGGMFFPYLIRYLLTEYGLHGALLVYGGIMWNICVCGLLIRPLKEYTSKSKSHEESTTRKLKITSIVNTICEKITKFTKQVLLTIKELEWNLFKQLNCILLFFAVFFGMFGYNSLFNIVPPFIHEIGLSTEDGAFVLFIFGLTDLIGRILFGYAMDVFPKHRHEMFATTILLFGSGIVCTSLLRRKLELCVLMGCYGLFAGGYNGTLMIMAVEYVDLERLPSTWGFICWSAAVAFLLNPLATGAIRDSTGTWTHAFQLSGAMSLTAVLILIFKFLKTAKESRSEELC</sequence>
<keyword evidence="2" id="KW-0472">Membrane</keyword>
<name>A0A210PXE9_MIZYE</name>
<comment type="subcellular location">
    <subcellularLocation>
        <location evidence="1">Membrane</location>
        <topology evidence="1">Multi-pass membrane protein</topology>
    </subcellularLocation>
</comment>
<keyword evidence="5" id="KW-1185">Reference proteome</keyword>
<dbReference type="PROSITE" id="PS50850">
    <property type="entry name" value="MFS"/>
    <property type="match status" value="1"/>
</dbReference>